<dbReference type="PANTHER" id="PTHR30193">
    <property type="entry name" value="ABC TRANSPORTER PERMEASE PROTEIN"/>
    <property type="match status" value="1"/>
</dbReference>
<feature type="transmembrane region" description="Helical" evidence="7">
    <location>
        <begin position="229"/>
        <end position="245"/>
    </location>
</feature>
<dbReference type="PROSITE" id="PS50928">
    <property type="entry name" value="ABC_TM1"/>
    <property type="match status" value="1"/>
</dbReference>
<feature type="domain" description="ABC transmembrane type-1" evidence="8">
    <location>
        <begin position="84"/>
        <end position="300"/>
    </location>
</feature>
<organism evidence="9 10">
    <name type="scientific">Paenibacillus abyssi</name>
    <dbReference type="NCBI Taxonomy" id="1340531"/>
    <lineage>
        <taxon>Bacteria</taxon>
        <taxon>Bacillati</taxon>
        <taxon>Bacillota</taxon>
        <taxon>Bacilli</taxon>
        <taxon>Bacillales</taxon>
        <taxon>Paenibacillaceae</taxon>
        <taxon>Paenibacillus</taxon>
    </lineage>
</organism>
<keyword evidence="6 7" id="KW-0472">Membrane</keyword>
<dbReference type="InterPro" id="IPR051393">
    <property type="entry name" value="ABC_transporter_permease"/>
</dbReference>
<feature type="transmembrane region" description="Helical" evidence="7">
    <location>
        <begin position="279"/>
        <end position="299"/>
    </location>
</feature>
<feature type="transmembrane region" description="Helical" evidence="7">
    <location>
        <begin position="27"/>
        <end position="46"/>
    </location>
</feature>
<feature type="transmembrane region" description="Helical" evidence="7">
    <location>
        <begin position="170"/>
        <end position="193"/>
    </location>
</feature>
<dbReference type="InterPro" id="IPR000515">
    <property type="entry name" value="MetI-like"/>
</dbReference>
<dbReference type="AlphaFoldDB" id="A0A917CQ78"/>
<evidence type="ECO:0000259" key="8">
    <source>
        <dbReference type="PROSITE" id="PS50928"/>
    </source>
</evidence>
<keyword evidence="4 7" id="KW-0812">Transmembrane</keyword>
<dbReference type="Gene3D" id="1.10.3720.10">
    <property type="entry name" value="MetI-like"/>
    <property type="match status" value="1"/>
</dbReference>
<sequence>MSANVSPSIQGKTSDGRLRKLLYSQKAAPYLFVLPFIVSFFLFFLYPMVNTIIMAFQEIAPGVTKFIGLKNFSNLMNPDFYKALRNSTVFTLWTLLILIPVPLVLAIFLNSSRMVAKNFFRSAMFIPALTSVVVAGTIFRLIFGELEGALLNSFLGYFGVDPIKWLVNPWSSMMALVALASWRWIGVNILYFLSALQNIPNELYESAGIDGATALQKCYYITLPMLKPITIYVLTISIYGGYAMFTESYMLWGGSNSPQNIGLTIVGYIYREGLQQNNMGFGAAVGITLLCITLVINIIQLRATGQFRKED</sequence>
<reference evidence="9" key="1">
    <citation type="journal article" date="2014" name="Int. J. Syst. Evol. Microbiol.">
        <title>Complete genome sequence of Corynebacterium casei LMG S-19264T (=DSM 44701T), isolated from a smear-ripened cheese.</title>
        <authorList>
            <consortium name="US DOE Joint Genome Institute (JGI-PGF)"/>
            <person name="Walter F."/>
            <person name="Albersmeier A."/>
            <person name="Kalinowski J."/>
            <person name="Ruckert C."/>
        </authorList>
    </citation>
    <scope>NUCLEOTIDE SEQUENCE</scope>
    <source>
        <strain evidence="9">CGMCC 1.12987</strain>
    </source>
</reference>
<reference evidence="9" key="2">
    <citation type="submission" date="2020-09" db="EMBL/GenBank/DDBJ databases">
        <authorList>
            <person name="Sun Q."/>
            <person name="Zhou Y."/>
        </authorList>
    </citation>
    <scope>NUCLEOTIDE SEQUENCE</scope>
    <source>
        <strain evidence="9">CGMCC 1.12987</strain>
    </source>
</reference>
<dbReference type="SUPFAM" id="SSF161098">
    <property type="entry name" value="MetI-like"/>
    <property type="match status" value="1"/>
</dbReference>
<keyword evidence="3" id="KW-1003">Cell membrane</keyword>
<feature type="transmembrane region" description="Helical" evidence="7">
    <location>
        <begin position="90"/>
        <end position="110"/>
    </location>
</feature>
<accession>A0A917CQ78</accession>
<evidence type="ECO:0000256" key="3">
    <source>
        <dbReference type="ARBA" id="ARBA00022475"/>
    </source>
</evidence>
<evidence type="ECO:0000256" key="6">
    <source>
        <dbReference type="ARBA" id="ARBA00023136"/>
    </source>
</evidence>
<evidence type="ECO:0000313" key="9">
    <source>
        <dbReference type="EMBL" id="GGF93869.1"/>
    </source>
</evidence>
<gene>
    <name evidence="9" type="primary">araP</name>
    <name evidence="9" type="ORF">GCM10010916_09000</name>
</gene>
<dbReference type="InterPro" id="IPR035906">
    <property type="entry name" value="MetI-like_sf"/>
</dbReference>
<evidence type="ECO:0000313" key="10">
    <source>
        <dbReference type="Proteomes" id="UP000644756"/>
    </source>
</evidence>
<dbReference type="GO" id="GO:0005886">
    <property type="term" value="C:plasma membrane"/>
    <property type="evidence" value="ECO:0007669"/>
    <property type="project" value="UniProtKB-SubCell"/>
</dbReference>
<dbReference type="EMBL" id="BMGR01000002">
    <property type="protein sequence ID" value="GGF93869.1"/>
    <property type="molecule type" value="Genomic_DNA"/>
</dbReference>
<dbReference type="Proteomes" id="UP000644756">
    <property type="component" value="Unassembled WGS sequence"/>
</dbReference>
<evidence type="ECO:0000256" key="4">
    <source>
        <dbReference type="ARBA" id="ARBA00022692"/>
    </source>
</evidence>
<dbReference type="PANTHER" id="PTHR30193:SF37">
    <property type="entry name" value="INNER MEMBRANE ABC TRANSPORTER PERMEASE PROTEIN YCJO"/>
    <property type="match status" value="1"/>
</dbReference>
<comment type="similarity">
    <text evidence="7">Belongs to the binding-protein-dependent transport system permease family.</text>
</comment>
<keyword evidence="10" id="KW-1185">Reference proteome</keyword>
<dbReference type="Pfam" id="PF00528">
    <property type="entry name" value="BPD_transp_1"/>
    <property type="match status" value="1"/>
</dbReference>
<dbReference type="CDD" id="cd06261">
    <property type="entry name" value="TM_PBP2"/>
    <property type="match status" value="1"/>
</dbReference>
<evidence type="ECO:0000256" key="2">
    <source>
        <dbReference type="ARBA" id="ARBA00022448"/>
    </source>
</evidence>
<feature type="transmembrane region" description="Helical" evidence="7">
    <location>
        <begin position="122"/>
        <end position="143"/>
    </location>
</feature>
<evidence type="ECO:0000256" key="5">
    <source>
        <dbReference type="ARBA" id="ARBA00022989"/>
    </source>
</evidence>
<name>A0A917CQ78_9BACL</name>
<comment type="subcellular location">
    <subcellularLocation>
        <location evidence="1 7">Cell membrane</location>
        <topology evidence="1 7">Multi-pass membrane protein</topology>
    </subcellularLocation>
</comment>
<protein>
    <submittedName>
        <fullName evidence="9">L-arabinose transport system permease protein AraP</fullName>
    </submittedName>
</protein>
<proteinExistence type="inferred from homology"/>
<keyword evidence="5 7" id="KW-1133">Transmembrane helix</keyword>
<evidence type="ECO:0000256" key="7">
    <source>
        <dbReference type="RuleBase" id="RU363032"/>
    </source>
</evidence>
<evidence type="ECO:0000256" key="1">
    <source>
        <dbReference type="ARBA" id="ARBA00004651"/>
    </source>
</evidence>
<dbReference type="GO" id="GO:0055085">
    <property type="term" value="P:transmembrane transport"/>
    <property type="evidence" value="ECO:0007669"/>
    <property type="project" value="InterPro"/>
</dbReference>
<comment type="caution">
    <text evidence="9">The sequence shown here is derived from an EMBL/GenBank/DDBJ whole genome shotgun (WGS) entry which is preliminary data.</text>
</comment>
<keyword evidence="2 7" id="KW-0813">Transport</keyword>